<evidence type="ECO:0000256" key="1">
    <source>
        <dbReference type="SAM" id="Coils"/>
    </source>
</evidence>
<proteinExistence type="predicted"/>
<dbReference type="EMBL" id="CP015367">
    <property type="protein sequence ID" value="APT30561.1"/>
    <property type="molecule type" value="Genomic_DNA"/>
</dbReference>
<feature type="coiled-coil region" evidence="1">
    <location>
        <begin position="7"/>
        <end position="41"/>
    </location>
</feature>
<dbReference type="KEGG" id="mphy:MCBMB27_01270"/>
<gene>
    <name evidence="2" type="ORF">MCBMB27_01270</name>
    <name evidence="3" type="ORF">SAMN05192567_10155</name>
</gene>
<reference evidence="3 5" key="2">
    <citation type="submission" date="2016-10" db="EMBL/GenBank/DDBJ databases">
        <authorList>
            <person name="Varghese N."/>
            <person name="Submissions S."/>
        </authorList>
    </citation>
    <scope>NUCLEOTIDE SEQUENCE [LARGE SCALE GENOMIC DNA]</scope>
    <source>
        <strain evidence="3 5">CBMB27</strain>
    </source>
</reference>
<dbReference type="Proteomes" id="UP000185487">
    <property type="component" value="Chromosome"/>
</dbReference>
<protein>
    <submittedName>
        <fullName evidence="3">Uncharacterized protein</fullName>
    </submittedName>
</protein>
<evidence type="ECO:0000313" key="4">
    <source>
        <dbReference type="Proteomes" id="UP000185487"/>
    </source>
</evidence>
<sequence>MALPQIVSTLTEKRNEIEAHIQELRRQLSAAERDLSSVNAVLALYDLSPSTQTRFPAYANLNRLFAYGEMFKLCKAALEEAGKPLDTREITRAIIRAKAWDEGDVMLRKAIAYRLVQNLSRAAMQGRIGDAGKRKGVRVWRLLE</sequence>
<dbReference type="AlphaFoldDB" id="A0AAE8L4H3"/>
<evidence type="ECO:0000313" key="3">
    <source>
        <dbReference type="EMBL" id="SFG20391.1"/>
    </source>
</evidence>
<dbReference type="RefSeq" id="WP_075380056.1">
    <property type="nucleotide sequence ID" value="NZ_CP015367.1"/>
</dbReference>
<dbReference type="EMBL" id="FOPK01000001">
    <property type="protein sequence ID" value="SFG20391.1"/>
    <property type="molecule type" value="Genomic_DNA"/>
</dbReference>
<dbReference type="Proteomes" id="UP000199140">
    <property type="component" value="Unassembled WGS sequence"/>
</dbReference>
<keyword evidence="1" id="KW-0175">Coiled coil</keyword>
<evidence type="ECO:0000313" key="2">
    <source>
        <dbReference type="EMBL" id="APT30561.1"/>
    </source>
</evidence>
<keyword evidence="4" id="KW-1185">Reference proteome</keyword>
<evidence type="ECO:0000313" key="5">
    <source>
        <dbReference type="Proteomes" id="UP000199140"/>
    </source>
</evidence>
<accession>A0AAE8L4H3</accession>
<organism evidence="3 5">
    <name type="scientific">Methylobacterium phyllosphaerae</name>
    <dbReference type="NCBI Taxonomy" id="418223"/>
    <lineage>
        <taxon>Bacteria</taxon>
        <taxon>Pseudomonadati</taxon>
        <taxon>Pseudomonadota</taxon>
        <taxon>Alphaproteobacteria</taxon>
        <taxon>Hyphomicrobiales</taxon>
        <taxon>Methylobacteriaceae</taxon>
        <taxon>Methylobacterium</taxon>
    </lineage>
</organism>
<reference evidence="2 4" key="1">
    <citation type="submission" date="2016-04" db="EMBL/GenBank/DDBJ databases">
        <title>Complete genome sequencing and analysis of CBMB27, Methylobacterium phyllosphaerae isolated from leaf tissues of rice (Oryza sativa L.).</title>
        <authorList>
            <person name="Lee Y."/>
            <person name="Hwangbo K."/>
            <person name="Chung H."/>
            <person name="Yoo J."/>
            <person name="Kim K.Y."/>
            <person name="Sa T.M."/>
            <person name="Um Y."/>
            <person name="Madhaiyan M."/>
        </authorList>
    </citation>
    <scope>NUCLEOTIDE SEQUENCE [LARGE SCALE GENOMIC DNA]</scope>
    <source>
        <strain evidence="2 4">CBMB27</strain>
    </source>
</reference>
<name>A0AAE8L4H3_9HYPH</name>